<comment type="caution">
    <text evidence="2">The sequence shown here is derived from an EMBL/GenBank/DDBJ whole genome shotgun (WGS) entry which is preliminary data.</text>
</comment>
<name>A0AAJ0EHW4_9PEZI</name>
<dbReference type="GeneID" id="85474507"/>
<feature type="compositionally biased region" description="Basic residues" evidence="1">
    <location>
        <begin position="69"/>
        <end position="79"/>
    </location>
</feature>
<feature type="compositionally biased region" description="Low complexity" evidence="1">
    <location>
        <begin position="56"/>
        <end position="68"/>
    </location>
</feature>
<accession>A0AAJ0EHW4</accession>
<gene>
    <name evidence="2" type="ORF">BDP81DRAFT_417642</name>
</gene>
<sequence>MMSWVRPRNAPHSQVSAVHWSLRLTPSFPHPTIVPLAQTIPTGPRSTEAPAKPLTSKGSRSGHSSRASHSPKRKWLHPK</sequence>
<evidence type="ECO:0000313" key="2">
    <source>
        <dbReference type="EMBL" id="KAK1640912.1"/>
    </source>
</evidence>
<evidence type="ECO:0000313" key="3">
    <source>
        <dbReference type="Proteomes" id="UP001243989"/>
    </source>
</evidence>
<organism evidence="2 3">
    <name type="scientific">Colletotrichum phormii</name>
    <dbReference type="NCBI Taxonomy" id="359342"/>
    <lineage>
        <taxon>Eukaryota</taxon>
        <taxon>Fungi</taxon>
        <taxon>Dikarya</taxon>
        <taxon>Ascomycota</taxon>
        <taxon>Pezizomycotina</taxon>
        <taxon>Sordariomycetes</taxon>
        <taxon>Hypocreomycetidae</taxon>
        <taxon>Glomerellales</taxon>
        <taxon>Glomerellaceae</taxon>
        <taxon>Colletotrichum</taxon>
        <taxon>Colletotrichum acutatum species complex</taxon>
    </lineage>
</organism>
<keyword evidence="3" id="KW-1185">Reference proteome</keyword>
<dbReference type="EMBL" id="JAHMHQ010000003">
    <property type="protein sequence ID" value="KAK1640912.1"/>
    <property type="molecule type" value="Genomic_DNA"/>
</dbReference>
<protein>
    <submittedName>
        <fullName evidence="2">Uncharacterized protein</fullName>
    </submittedName>
</protein>
<dbReference type="AlphaFoldDB" id="A0AAJ0EHW4"/>
<reference evidence="2" key="1">
    <citation type="submission" date="2021-06" db="EMBL/GenBank/DDBJ databases">
        <title>Comparative genomics, transcriptomics and evolutionary studies reveal genomic signatures of adaptation to plant cell wall in hemibiotrophic fungi.</title>
        <authorList>
            <consortium name="DOE Joint Genome Institute"/>
            <person name="Baroncelli R."/>
            <person name="Diaz J.F."/>
            <person name="Benocci T."/>
            <person name="Peng M."/>
            <person name="Battaglia E."/>
            <person name="Haridas S."/>
            <person name="Andreopoulos W."/>
            <person name="Labutti K."/>
            <person name="Pangilinan J."/>
            <person name="Floch G.L."/>
            <person name="Makela M.R."/>
            <person name="Henrissat B."/>
            <person name="Grigoriev I.V."/>
            <person name="Crouch J.A."/>
            <person name="De Vries R.P."/>
            <person name="Sukno S.A."/>
            <person name="Thon M.R."/>
        </authorList>
    </citation>
    <scope>NUCLEOTIDE SEQUENCE</scope>
    <source>
        <strain evidence="2">CBS 102054</strain>
    </source>
</reference>
<dbReference type="RefSeq" id="XP_060449519.1">
    <property type="nucleotide sequence ID" value="XM_060589645.1"/>
</dbReference>
<evidence type="ECO:0000256" key="1">
    <source>
        <dbReference type="SAM" id="MobiDB-lite"/>
    </source>
</evidence>
<proteinExistence type="predicted"/>
<dbReference type="Proteomes" id="UP001243989">
    <property type="component" value="Unassembled WGS sequence"/>
</dbReference>
<feature type="region of interest" description="Disordered" evidence="1">
    <location>
        <begin position="31"/>
        <end position="79"/>
    </location>
</feature>